<organism evidence="1">
    <name type="scientific">marine sediment metagenome</name>
    <dbReference type="NCBI Taxonomy" id="412755"/>
    <lineage>
        <taxon>unclassified sequences</taxon>
        <taxon>metagenomes</taxon>
        <taxon>ecological metagenomes</taxon>
    </lineage>
</organism>
<accession>A0A0F9EM79</accession>
<dbReference type="AlphaFoldDB" id="A0A0F9EM79"/>
<proteinExistence type="predicted"/>
<name>A0A0F9EM79_9ZZZZ</name>
<reference evidence="1" key="1">
    <citation type="journal article" date="2015" name="Nature">
        <title>Complex archaea that bridge the gap between prokaryotes and eukaryotes.</title>
        <authorList>
            <person name="Spang A."/>
            <person name="Saw J.H."/>
            <person name="Jorgensen S.L."/>
            <person name="Zaremba-Niedzwiedzka K."/>
            <person name="Martijn J."/>
            <person name="Lind A.E."/>
            <person name="van Eijk R."/>
            <person name="Schleper C."/>
            <person name="Guy L."/>
            <person name="Ettema T.J."/>
        </authorList>
    </citation>
    <scope>NUCLEOTIDE SEQUENCE</scope>
</reference>
<evidence type="ECO:0000313" key="1">
    <source>
        <dbReference type="EMBL" id="KKL24973.1"/>
    </source>
</evidence>
<dbReference type="EMBL" id="LAZR01036389">
    <property type="protein sequence ID" value="KKL24973.1"/>
    <property type="molecule type" value="Genomic_DNA"/>
</dbReference>
<protein>
    <submittedName>
        <fullName evidence="1">Uncharacterized protein</fullName>
    </submittedName>
</protein>
<comment type="caution">
    <text evidence="1">The sequence shown here is derived from an EMBL/GenBank/DDBJ whole genome shotgun (WGS) entry which is preliminary data.</text>
</comment>
<gene>
    <name evidence="1" type="ORF">LCGC14_2409980</name>
</gene>
<sequence length="214" mass="23597">MPPRGDIAPGRIIKAVLSGELALVTRSDAGDLVMIPEVDRASISDLHKTYKDAVRRTEPPGPGGRLPRVMTYHSFVTTFRFAIILGFVLPVAEEAMDPSGPELLGIREGQVVTQTRRLYSLTPAGGNEDDAWGNLRRAYEQAPLSSIPEDEMAYSITQVQKMIATLQEWIEQSENTLQNEEAKTSPNEDRIENLTTRIESLNAAHDALGEIEPT</sequence>